<keyword evidence="2" id="KW-1185">Reference proteome</keyword>
<evidence type="ECO:0000313" key="2">
    <source>
        <dbReference type="Proteomes" id="UP000749311"/>
    </source>
</evidence>
<dbReference type="EMBL" id="JAAMOZ010000001">
    <property type="protein sequence ID" value="NIH56917.1"/>
    <property type="molecule type" value="Genomic_DNA"/>
</dbReference>
<organism evidence="1 2">
    <name type="scientific">Brooklawnia cerclae</name>
    <dbReference type="NCBI Taxonomy" id="349934"/>
    <lineage>
        <taxon>Bacteria</taxon>
        <taxon>Bacillati</taxon>
        <taxon>Actinomycetota</taxon>
        <taxon>Actinomycetes</taxon>
        <taxon>Propionibacteriales</taxon>
        <taxon>Propionibacteriaceae</taxon>
        <taxon>Brooklawnia</taxon>
    </lineage>
</organism>
<reference evidence="1 2" key="1">
    <citation type="submission" date="2020-02" db="EMBL/GenBank/DDBJ databases">
        <title>Sequencing the genomes of 1000 actinobacteria strains.</title>
        <authorList>
            <person name="Klenk H.-P."/>
        </authorList>
    </citation>
    <scope>NUCLEOTIDE SEQUENCE [LARGE SCALE GENOMIC DNA]</scope>
    <source>
        <strain evidence="1 2">DSM 19609</strain>
    </source>
</reference>
<evidence type="ECO:0000313" key="1">
    <source>
        <dbReference type="EMBL" id="NIH56917.1"/>
    </source>
</evidence>
<dbReference type="Proteomes" id="UP000749311">
    <property type="component" value="Unassembled WGS sequence"/>
</dbReference>
<proteinExistence type="predicted"/>
<accession>A0ABX0SJJ5</accession>
<protein>
    <recommendedName>
        <fullName evidence="3">DUF3000 domain-containing protein</fullName>
    </recommendedName>
</protein>
<evidence type="ECO:0008006" key="3">
    <source>
        <dbReference type="Google" id="ProtNLM"/>
    </source>
</evidence>
<dbReference type="InterPro" id="IPR021555">
    <property type="entry name" value="DUF3000"/>
</dbReference>
<comment type="caution">
    <text evidence="1">The sequence shown here is derived from an EMBL/GenBank/DDBJ whole genome shotgun (WGS) entry which is preliminary data.</text>
</comment>
<sequence>MTTTGSEVGSGRLIVLHDPDGNPAWDGTFRFVSFCRADVDFDMVNDPLLSEVGWTWLTEALNDAGADYHDASGTVTAVSSRSFGQLATEADRAEVEIRASWTPVFSTDDEVASHIAAWQALLCTTAGLPPLPDGIIPLSGRLDH</sequence>
<gene>
    <name evidence="1" type="ORF">FB473_001562</name>
</gene>
<dbReference type="Pfam" id="PF11452">
    <property type="entry name" value="DUF3000"/>
    <property type="match status" value="1"/>
</dbReference>
<name>A0ABX0SJJ5_9ACTN</name>